<comment type="caution">
    <text evidence="2">The sequence shown here is derived from an EMBL/GenBank/DDBJ whole genome shotgun (WGS) entry which is preliminary data.</text>
</comment>
<feature type="transmembrane region" description="Helical" evidence="1">
    <location>
        <begin position="316"/>
        <end position="335"/>
    </location>
</feature>
<keyword evidence="3" id="KW-1185">Reference proteome</keyword>
<dbReference type="RefSeq" id="WP_072272603.1">
    <property type="nucleotide sequence ID" value="NZ_CCXW01000001.1"/>
</dbReference>
<accession>A0AAN2PF55</accession>
<organism evidence="2 3">
    <name type="scientific">Peribacillus simplex</name>
    <dbReference type="NCBI Taxonomy" id="1478"/>
    <lineage>
        <taxon>Bacteria</taxon>
        <taxon>Bacillati</taxon>
        <taxon>Bacillota</taxon>
        <taxon>Bacilli</taxon>
        <taxon>Bacillales</taxon>
        <taxon>Bacillaceae</taxon>
        <taxon>Peribacillus</taxon>
    </lineage>
</organism>
<gene>
    <name evidence="2" type="primary">yqbO</name>
    <name evidence="2" type="ORF">BN1180_01591</name>
</gene>
<reference evidence="2 3" key="1">
    <citation type="journal article" date="2014" name="Genome Announc.">
        <title>Genome Sequence of Bacillus simplex Strain P558, Isolated from a Human Fecal Sample.</title>
        <authorList>
            <person name="Croce O."/>
            <person name="Hugon P."/>
            <person name="Lagier J.C."/>
            <person name="Bibi F."/>
            <person name="Robert C."/>
            <person name="Azhar E.I."/>
            <person name="Raoult D."/>
            <person name="Fournier P.E."/>
        </authorList>
    </citation>
    <scope>NUCLEOTIDE SEQUENCE [LARGE SCALE GENOMIC DNA]</scope>
    <source>
        <strain evidence="2 3">P558</strain>
    </source>
</reference>
<proteinExistence type="predicted"/>
<keyword evidence="1" id="KW-1133">Transmembrane helix</keyword>
<dbReference type="AlphaFoldDB" id="A0AAN2PF55"/>
<feature type="transmembrane region" description="Helical" evidence="1">
    <location>
        <begin position="416"/>
        <end position="435"/>
    </location>
</feature>
<name>A0AAN2PF55_9BACI</name>
<feature type="transmembrane region" description="Helical" evidence="1">
    <location>
        <begin position="204"/>
        <end position="225"/>
    </location>
</feature>
<feature type="transmembrane region" description="Helical" evidence="1">
    <location>
        <begin position="381"/>
        <end position="404"/>
    </location>
</feature>
<dbReference type="Proteomes" id="UP000182110">
    <property type="component" value="Unassembled WGS sequence"/>
</dbReference>
<keyword evidence="1" id="KW-0472">Membrane</keyword>
<keyword evidence="1" id="KW-0812">Transmembrane</keyword>
<evidence type="ECO:0000313" key="3">
    <source>
        <dbReference type="Proteomes" id="UP000182110"/>
    </source>
</evidence>
<sequence length="663" mass="72103">MAVRETHILLDIMADADPLRGINREMDDIIRQSRLMGRSYGDLNDDSRDMMREMNMGWRNQNDAFKKFRNNLVAAEYDFFKLAQVGRRYGGTTGELIRAIDKMGLAHKKATDGMMANDDRMRQSMYRTIGTFANMTPQADKNAAAIARMNNPLYNANRAGLAVVGTLNRMANNANTARFALQQLGPNASMKELNEETKRLNKGLGAMPIVAIAAGLAAYFFYGAIHNAAMENKKYAESFNTMVSTLRKAIQPMIDVFILIMVPVYNFVTAIGQMVIKFNEAHPAIAMILQGILLLIPALTLILLPLGLGVGYVKGLTLAFGFFFKMIAPVVTFLATMSATVWIVAAAIIALGAAFIWAWNNVAWFRDGILAAWEWIKTNTMIAWAAIVQTVQPALQAIVTFVMAKLAQIKAFWSEHGAQIMAVVSVFMAYIKGYISVGMAAIKTIFSVGWTIISSVIQIAWAAIQAVINIGISLITGLIATGMAILQGDWEGAWETIKGTAEEIWHSIEGFFEAIDLMQIGKDIIQGLIDGIGSMAGAAVEAAAGVAESIKGAVTGLLDIHSPSRVMFEYGGFVSEGMGLGIEDGSKYVQKMAVDMTGGIPQTYKPTSSAGSVTNSRSSITLTPTIYISGASGEGKSVKEQVKEGIQEVFDHLSFLYEPEGEY</sequence>
<feature type="transmembrane region" description="Helical" evidence="1">
    <location>
        <begin position="442"/>
        <end position="461"/>
    </location>
</feature>
<dbReference type="EMBL" id="CCXW01000001">
    <property type="protein sequence ID" value="CEG31447.1"/>
    <property type="molecule type" value="Genomic_DNA"/>
</dbReference>
<feature type="transmembrane region" description="Helical" evidence="1">
    <location>
        <begin position="341"/>
        <end position="360"/>
    </location>
</feature>
<protein>
    <submittedName>
        <fullName evidence="2">YqbO</fullName>
    </submittedName>
</protein>
<feature type="transmembrane region" description="Helical" evidence="1">
    <location>
        <begin position="282"/>
        <end position="304"/>
    </location>
</feature>
<feature type="transmembrane region" description="Helical" evidence="1">
    <location>
        <begin position="256"/>
        <end position="276"/>
    </location>
</feature>
<evidence type="ECO:0000313" key="2">
    <source>
        <dbReference type="EMBL" id="CEG31447.1"/>
    </source>
</evidence>
<evidence type="ECO:0000256" key="1">
    <source>
        <dbReference type="SAM" id="Phobius"/>
    </source>
</evidence>